<protein>
    <submittedName>
        <fullName evidence="2">Uncharacterized protein</fullName>
    </submittedName>
</protein>
<evidence type="ECO:0000313" key="2">
    <source>
        <dbReference type="EMBL" id="KAJ8994637.1"/>
    </source>
</evidence>
<sequence>MHRPSYPRHTITIMPQTPAHVRHVYGRDARISSYKNQLVEIQNLYRDRRYKQCIALCEELQTPEIHPVLKVYLWFYNAISHESIGLIAHDYSNNKQRFLELARQNFKLALSGLPLPYVSTETGGYDQPEYSPLASVFATPSIQRGCHTSHSASPSKSVTVIMVPSASTYSVYSPESIITSPHTGDSVEHSPAQEAEYLTTPLTKKGELHATPETNRPLPSLSPGTHTSRLSQSLSLEHELAKELVPSPLFSRTPKQARLTEPNGRPLPPLPFNHKSDFEVQGSRIVQVTAGMRKTAVQTLIARYEGGLPLTSSPGTESSLASLPSFQTSADVDSPVTPRFKAIGDAFTPNPVNAHLEAYLSSPDLTRYNACLADFRMQLRNLISFLDSEIARVNQVQTERAATKALSKTRFASFWSFPDPAVSTSAGSRSNRSGRGRRGTDEGRISSIFDKQTTIGPGTRMQERIEKLRSEGWHVRKEKHGFKGSQWYQDLSMRVESELAAAARLASKY</sequence>
<reference evidence="2" key="1">
    <citation type="submission" date="2023-01" db="EMBL/GenBank/DDBJ databases">
        <title>Exophiala dermititidis isolated from Cystic Fibrosis Patient.</title>
        <authorList>
            <person name="Kurbessoian T."/>
            <person name="Crocker A."/>
            <person name="Murante D."/>
            <person name="Hogan D.A."/>
            <person name="Stajich J.E."/>
        </authorList>
    </citation>
    <scope>NUCLEOTIDE SEQUENCE</scope>
    <source>
        <strain evidence="2">Ex8</strain>
    </source>
</reference>
<dbReference type="AlphaFoldDB" id="A0AAN6IXS8"/>
<feature type="compositionally biased region" description="Polar residues" evidence="1">
    <location>
        <begin position="222"/>
        <end position="233"/>
    </location>
</feature>
<accession>A0AAN6IXS8</accession>
<proteinExistence type="predicted"/>
<comment type="caution">
    <text evidence="2">The sequence shown here is derived from an EMBL/GenBank/DDBJ whole genome shotgun (WGS) entry which is preliminary data.</text>
</comment>
<evidence type="ECO:0000313" key="3">
    <source>
        <dbReference type="Proteomes" id="UP001161757"/>
    </source>
</evidence>
<name>A0AAN6IXS8_EXODE</name>
<feature type="region of interest" description="Disordered" evidence="1">
    <location>
        <begin position="245"/>
        <end position="276"/>
    </location>
</feature>
<evidence type="ECO:0000256" key="1">
    <source>
        <dbReference type="SAM" id="MobiDB-lite"/>
    </source>
</evidence>
<feature type="region of interest" description="Disordered" evidence="1">
    <location>
        <begin position="201"/>
        <end position="233"/>
    </location>
</feature>
<feature type="region of interest" description="Disordered" evidence="1">
    <location>
        <begin position="421"/>
        <end position="445"/>
    </location>
</feature>
<gene>
    <name evidence="2" type="ORF">HRR80_001345</name>
</gene>
<organism evidence="2 3">
    <name type="scientific">Exophiala dermatitidis</name>
    <name type="common">Black yeast-like fungus</name>
    <name type="synonym">Wangiella dermatitidis</name>
    <dbReference type="NCBI Taxonomy" id="5970"/>
    <lineage>
        <taxon>Eukaryota</taxon>
        <taxon>Fungi</taxon>
        <taxon>Dikarya</taxon>
        <taxon>Ascomycota</taxon>
        <taxon>Pezizomycotina</taxon>
        <taxon>Eurotiomycetes</taxon>
        <taxon>Chaetothyriomycetidae</taxon>
        <taxon>Chaetothyriales</taxon>
        <taxon>Herpotrichiellaceae</taxon>
        <taxon>Exophiala</taxon>
    </lineage>
</organism>
<dbReference type="Proteomes" id="UP001161757">
    <property type="component" value="Unassembled WGS sequence"/>
</dbReference>
<dbReference type="EMBL" id="JAJGCB010000002">
    <property type="protein sequence ID" value="KAJ8994637.1"/>
    <property type="molecule type" value="Genomic_DNA"/>
</dbReference>